<sequence length="215" mass="23146">MRAEIVKISSENPELSLVKYAADQIRSGEVLGMPTDTFYGLAADPFNLRAVDKVYDIKSRSRHKPLSLLIASVDQAEELAKELPEEFYALARKFWPGPLTVIVQAGSRLPLKVTANTGNVALRVPNARIPLAVVTAAAIPITATSANLSGAAECTSAEQVRDQLHGRINIIVDGGPSPRDVASTIVDLSDDTARWRILREGAIPADQISTFFAQG</sequence>
<comment type="subcellular location">
    <subcellularLocation>
        <location evidence="1">Cytoplasm</location>
    </subcellularLocation>
</comment>
<proteinExistence type="inferred from homology"/>
<evidence type="ECO:0000256" key="3">
    <source>
        <dbReference type="ARBA" id="ARBA00012584"/>
    </source>
</evidence>
<dbReference type="GO" id="GO:0008033">
    <property type="term" value="P:tRNA processing"/>
    <property type="evidence" value="ECO:0007669"/>
    <property type="project" value="UniProtKB-KW"/>
</dbReference>
<dbReference type="PANTHER" id="PTHR17490">
    <property type="entry name" value="SUA5"/>
    <property type="match status" value="1"/>
</dbReference>
<protein>
    <recommendedName>
        <fullName evidence="10">L-threonylcarbamoyladenylate synthase</fullName>
        <ecNumber evidence="3">2.7.7.87</ecNumber>
    </recommendedName>
    <alternativeName>
        <fullName evidence="10">L-threonylcarbamoyladenylate synthase</fullName>
    </alternativeName>
</protein>
<evidence type="ECO:0000256" key="11">
    <source>
        <dbReference type="ARBA" id="ARBA00048366"/>
    </source>
</evidence>
<evidence type="ECO:0000256" key="1">
    <source>
        <dbReference type="ARBA" id="ARBA00004496"/>
    </source>
</evidence>
<dbReference type="PROSITE" id="PS51163">
    <property type="entry name" value="YRDC"/>
    <property type="match status" value="1"/>
</dbReference>
<dbReference type="GO" id="GO:0061710">
    <property type="term" value="F:L-threonylcarbamoyladenylate synthase"/>
    <property type="evidence" value="ECO:0007669"/>
    <property type="project" value="UniProtKB-EC"/>
</dbReference>
<dbReference type="AlphaFoldDB" id="A0A2U3KU16"/>
<evidence type="ECO:0000256" key="2">
    <source>
        <dbReference type="ARBA" id="ARBA00007663"/>
    </source>
</evidence>
<comment type="catalytic activity">
    <reaction evidence="11">
        <text>L-threonine + hydrogencarbonate + ATP = L-threonylcarbamoyladenylate + diphosphate + H2O</text>
        <dbReference type="Rhea" id="RHEA:36407"/>
        <dbReference type="ChEBI" id="CHEBI:15377"/>
        <dbReference type="ChEBI" id="CHEBI:17544"/>
        <dbReference type="ChEBI" id="CHEBI:30616"/>
        <dbReference type="ChEBI" id="CHEBI:33019"/>
        <dbReference type="ChEBI" id="CHEBI:57926"/>
        <dbReference type="ChEBI" id="CHEBI:73682"/>
        <dbReference type="EC" id="2.7.7.87"/>
    </reaction>
</comment>
<keyword evidence="9" id="KW-0067">ATP-binding</keyword>
<dbReference type="EMBL" id="OMOD01000142">
    <property type="protein sequence ID" value="SPF43141.1"/>
    <property type="molecule type" value="Genomic_DNA"/>
</dbReference>
<keyword evidence="7" id="KW-0548">Nucleotidyltransferase</keyword>
<evidence type="ECO:0000259" key="12">
    <source>
        <dbReference type="PROSITE" id="PS51163"/>
    </source>
</evidence>
<keyword evidence="6" id="KW-0819">tRNA processing</keyword>
<evidence type="ECO:0000313" key="13">
    <source>
        <dbReference type="EMBL" id="SPF43141.1"/>
    </source>
</evidence>
<dbReference type="GO" id="GO:0006450">
    <property type="term" value="P:regulation of translational fidelity"/>
    <property type="evidence" value="ECO:0007669"/>
    <property type="project" value="TreeGrafter"/>
</dbReference>
<dbReference type="InterPro" id="IPR006070">
    <property type="entry name" value="Sua5-like_dom"/>
</dbReference>
<reference evidence="14" key="1">
    <citation type="submission" date="2018-02" db="EMBL/GenBank/DDBJ databases">
        <authorList>
            <person name="Hausmann B."/>
        </authorList>
    </citation>
    <scope>NUCLEOTIDE SEQUENCE [LARGE SCALE GENOMIC DNA]</scope>
    <source>
        <strain evidence="14">Peat soil MAG SbA1</strain>
    </source>
</reference>
<dbReference type="EC" id="2.7.7.87" evidence="3"/>
<dbReference type="Proteomes" id="UP000238701">
    <property type="component" value="Unassembled WGS sequence"/>
</dbReference>
<dbReference type="InterPro" id="IPR050156">
    <property type="entry name" value="TC-AMP_synthase_SUA5"/>
</dbReference>
<evidence type="ECO:0000256" key="5">
    <source>
        <dbReference type="ARBA" id="ARBA00022679"/>
    </source>
</evidence>
<evidence type="ECO:0000256" key="9">
    <source>
        <dbReference type="ARBA" id="ARBA00022840"/>
    </source>
</evidence>
<keyword evidence="4" id="KW-0963">Cytoplasm</keyword>
<dbReference type="InterPro" id="IPR017945">
    <property type="entry name" value="DHBP_synth_RibB-like_a/b_dom"/>
</dbReference>
<evidence type="ECO:0000256" key="6">
    <source>
        <dbReference type="ARBA" id="ARBA00022694"/>
    </source>
</evidence>
<dbReference type="SUPFAM" id="SSF55821">
    <property type="entry name" value="YrdC/RibB"/>
    <property type="match status" value="1"/>
</dbReference>
<dbReference type="GO" id="GO:0005737">
    <property type="term" value="C:cytoplasm"/>
    <property type="evidence" value="ECO:0007669"/>
    <property type="project" value="UniProtKB-SubCell"/>
</dbReference>
<dbReference type="GO" id="GO:0005524">
    <property type="term" value="F:ATP binding"/>
    <property type="evidence" value="ECO:0007669"/>
    <property type="project" value="UniProtKB-KW"/>
</dbReference>
<dbReference type="Pfam" id="PF01300">
    <property type="entry name" value="Sua5_yciO_yrdC"/>
    <property type="match status" value="1"/>
</dbReference>
<dbReference type="GO" id="GO:0003725">
    <property type="term" value="F:double-stranded RNA binding"/>
    <property type="evidence" value="ECO:0007669"/>
    <property type="project" value="InterPro"/>
</dbReference>
<dbReference type="OrthoDB" id="9814580at2"/>
<keyword evidence="8" id="KW-0547">Nucleotide-binding</keyword>
<dbReference type="GO" id="GO:0000049">
    <property type="term" value="F:tRNA binding"/>
    <property type="evidence" value="ECO:0007669"/>
    <property type="project" value="TreeGrafter"/>
</dbReference>
<keyword evidence="5" id="KW-0808">Transferase</keyword>
<name>A0A2U3KU16_9BACT</name>
<dbReference type="PANTHER" id="PTHR17490:SF16">
    <property type="entry name" value="THREONYLCARBAMOYL-AMP SYNTHASE"/>
    <property type="match status" value="1"/>
</dbReference>
<accession>A0A2U3KU16</accession>
<evidence type="ECO:0000256" key="8">
    <source>
        <dbReference type="ARBA" id="ARBA00022741"/>
    </source>
</evidence>
<evidence type="ECO:0000256" key="4">
    <source>
        <dbReference type="ARBA" id="ARBA00022490"/>
    </source>
</evidence>
<gene>
    <name evidence="13" type="ORF">SBA1_480011</name>
</gene>
<organism evidence="13 14">
    <name type="scientific">Candidatus Sulfotelmatobacter kueseliae</name>
    <dbReference type="NCBI Taxonomy" id="2042962"/>
    <lineage>
        <taxon>Bacteria</taxon>
        <taxon>Pseudomonadati</taxon>
        <taxon>Acidobacteriota</taxon>
        <taxon>Terriglobia</taxon>
        <taxon>Terriglobales</taxon>
        <taxon>Candidatus Korobacteraceae</taxon>
        <taxon>Candidatus Sulfotelmatobacter</taxon>
    </lineage>
</organism>
<evidence type="ECO:0000256" key="7">
    <source>
        <dbReference type="ARBA" id="ARBA00022695"/>
    </source>
</evidence>
<dbReference type="Gene3D" id="3.90.870.10">
    <property type="entry name" value="DHBP synthase"/>
    <property type="match status" value="1"/>
</dbReference>
<evidence type="ECO:0000256" key="10">
    <source>
        <dbReference type="ARBA" id="ARBA00029774"/>
    </source>
</evidence>
<evidence type="ECO:0000313" key="14">
    <source>
        <dbReference type="Proteomes" id="UP000238701"/>
    </source>
</evidence>
<dbReference type="NCBIfam" id="TIGR00057">
    <property type="entry name" value="L-threonylcarbamoyladenylate synthase"/>
    <property type="match status" value="1"/>
</dbReference>
<comment type="similarity">
    <text evidence="2">Belongs to the SUA5 family.</text>
</comment>
<feature type="domain" description="YrdC-like" evidence="12">
    <location>
        <begin position="15"/>
        <end position="203"/>
    </location>
</feature>